<gene>
    <name evidence="2" type="ORF">NATSA_07530</name>
</gene>
<reference evidence="2" key="1">
    <citation type="submission" date="2021-02" db="EMBL/GenBank/DDBJ databases">
        <title>Natronogracilivirga saccharolytica gen. nov. sp. nov. a new anaerobic, haloalkiliphilic carbohydrate-fermenting bacterium from soda lake and proposing of Cyclonatronumiaceae fam. nov. in the phylum Balneolaeota.</title>
        <authorList>
            <person name="Zhilina T.N."/>
            <person name="Sorokin D.Y."/>
            <person name="Zavarzina D.G."/>
            <person name="Toshchakov S.V."/>
            <person name="Kublanov I.V."/>
        </authorList>
    </citation>
    <scope>NUCLEOTIDE SEQUENCE</scope>
    <source>
        <strain evidence="2">Z-1702</strain>
    </source>
</reference>
<protein>
    <submittedName>
        <fullName evidence="2">Uncharacterized protein</fullName>
    </submittedName>
</protein>
<dbReference type="AlphaFoldDB" id="A0A8J7RKI7"/>
<evidence type="ECO:0000313" key="3">
    <source>
        <dbReference type="Proteomes" id="UP000673975"/>
    </source>
</evidence>
<proteinExistence type="predicted"/>
<keyword evidence="1" id="KW-0472">Membrane</keyword>
<sequence length="201" mass="22009">MSNVDELCVKYVFDELDPSEITLVEQAMNYDQNLLIEIESLKSTWRKLKKLPEMSPPDNISEAVIEQAREYSNQQQLFGSQWKNPGLLATAAIVIFSLMISTAYLLPAGNGDSADITPVSSEMNKAGSSGGTVITTSQSDNHSLFDFKADQGNFISPVEQAERHAAADSVHRDNTQSGVTNMQTPVMSPAFRDFQLTGTGQ</sequence>
<keyword evidence="1" id="KW-1133">Transmembrane helix</keyword>
<evidence type="ECO:0000313" key="2">
    <source>
        <dbReference type="EMBL" id="MBP3192510.1"/>
    </source>
</evidence>
<dbReference type="Proteomes" id="UP000673975">
    <property type="component" value="Unassembled WGS sequence"/>
</dbReference>
<keyword evidence="1" id="KW-0812">Transmembrane</keyword>
<keyword evidence="3" id="KW-1185">Reference proteome</keyword>
<accession>A0A8J7RKI7</accession>
<name>A0A8J7RKI7_9BACT</name>
<organism evidence="2 3">
    <name type="scientific">Natronogracilivirga saccharolytica</name>
    <dbReference type="NCBI Taxonomy" id="2812953"/>
    <lineage>
        <taxon>Bacteria</taxon>
        <taxon>Pseudomonadati</taxon>
        <taxon>Balneolota</taxon>
        <taxon>Balneolia</taxon>
        <taxon>Balneolales</taxon>
        <taxon>Cyclonatronaceae</taxon>
        <taxon>Natronogracilivirga</taxon>
    </lineage>
</organism>
<feature type="transmembrane region" description="Helical" evidence="1">
    <location>
        <begin position="86"/>
        <end position="106"/>
    </location>
</feature>
<dbReference type="RefSeq" id="WP_210511404.1">
    <property type="nucleotide sequence ID" value="NZ_JAFIDN010000004.1"/>
</dbReference>
<evidence type="ECO:0000256" key="1">
    <source>
        <dbReference type="SAM" id="Phobius"/>
    </source>
</evidence>
<dbReference type="EMBL" id="JAFIDN010000004">
    <property type="protein sequence ID" value="MBP3192510.1"/>
    <property type="molecule type" value="Genomic_DNA"/>
</dbReference>
<comment type="caution">
    <text evidence="2">The sequence shown here is derived from an EMBL/GenBank/DDBJ whole genome shotgun (WGS) entry which is preliminary data.</text>
</comment>